<evidence type="ECO:0000313" key="2">
    <source>
        <dbReference type="EMBL" id="KAG5585334.1"/>
    </source>
</evidence>
<accession>A0A9J5XDP8</accession>
<sequence>SRDRENNRVEDTLQKITEKDQMLEEMKESIEVLNQMIGSHSKSIQLIRSLLNYAVPPLHSNKLLGLPKLVGDPASVRRLKLHVNWKPCKIGWDTRPFSKSPIRSASNTNVAEWTRTGRFIMVKGVSKLNSRRWVENRYVWSFGELSRARRITRRFTYFLHLEFNFVSSLWFESINFGEMLEFAKGTRRLIESTLYRSLFAPLRPLCTITFGGQILAH</sequence>
<name>A0A9J5XDP8_SOLCO</name>
<reference evidence="2 3" key="1">
    <citation type="submission" date="2020-09" db="EMBL/GenBank/DDBJ databases">
        <title>De no assembly of potato wild relative species, Solanum commersonii.</title>
        <authorList>
            <person name="Cho K."/>
        </authorList>
    </citation>
    <scope>NUCLEOTIDE SEQUENCE [LARGE SCALE GENOMIC DNA]</scope>
    <source>
        <strain evidence="2">LZ3.2</strain>
        <tissue evidence="2">Leaf</tissue>
    </source>
</reference>
<comment type="caution">
    <text evidence="2">The sequence shown here is derived from an EMBL/GenBank/DDBJ whole genome shotgun (WGS) entry which is preliminary data.</text>
</comment>
<dbReference type="AlphaFoldDB" id="A0A9J5XDP8"/>
<keyword evidence="1" id="KW-0175">Coiled coil</keyword>
<feature type="coiled-coil region" evidence="1">
    <location>
        <begin position="9"/>
        <end position="36"/>
    </location>
</feature>
<evidence type="ECO:0000256" key="1">
    <source>
        <dbReference type="SAM" id="Coils"/>
    </source>
</evidence>
<protein>
    <submittedName>
        <fullName evidence="2">Uncharacterized protein</fullName>
    </submittedName>
</protein>
<keyword evidence="3" id="KW-1185">Reference proteome</keyword>
<dbReference type="EMBL" id="JACXVP010000009">
    <property type="protein sequence ID" value="KAG5585334.1"/>
    <property type="molecule type" value="Genomic_DNA"/>
</dbReference>
<gene>
    <name evidence="2" type="ORF">H5410_045768</name>
</gene>
<feature type="non-terminal residue" evidence="2">
    <location>
        <position position="217"/>
    </location>
</feature>
<dbReference type="Proteomes" id="UP000824120">
    <property type="component" value="Chromosome 9"/>
</dbReference>
<evidence type="ECO:0000313" key="3">
    <source>
        <dbReference type="Proteomes" id="UP000824120"/>
    </source>
</evidence>
<proteinExistence type="predicted"/>
<organism evidence="2 3">
    <name type="scientific">Solanum commersonii</name>
    <name type="common">Commerson's wild potato</name>
    <name type="synonym">Commerson's nightshade</name>
    <dbReference type="NCBI Taxonomy" id="4109"/>
    <lineage>
        <taxon>Eukaryota</taxon>
        <taxon>Viridiplantae</taxon>
        <taxon>Streptophyta</taxon>
        <taxon>Embryophyta</taxon>
        <taxon>Tracheophyta</taxon>
        <taxon>Spermatophyta</taxon>
        <taxon>Magnoliopsida</taxon>
        <taxon>eudicotyledons</taxon>
        <taxon>Gunneridae</taxon>
        <taxon>Pentapetalae</taxon>
        <taxon>asterids</taxon>
        <taxon>lamiids</taxon>
        <taxon>Solanales</taxon>
        <taxon>Solanaceae</taxon>
        <taxon>Solanoideae</taxon>
        <taxon>Solaneae</taxon>
        <taxon>Solanum</taxon>
    </lineage>
</organism>